<evidence type="ECO:0000313" key="1">
    <source>
        <dbReference type="EMBL" id="KAF0307981.1"/>
    </source>
</evidence>
<keyword evidence="2" id="KW-1185">Reference proteome</keyword>
<accession>A0A6A4X0V6</accession>
<name>A0A6A4X0V6_AMPAM</name>
<gene>
    <name evidence="1" type="ORF">FJT64_020745</name>
</gene>
<protein>
    <submittedName>
        <fullName evidence="1">Uncharacterized protein</fullName>
    </submittedName>
</protein>
<comment type="caution">
    <text evidence="1">The sequence shown here is derived from an EMBL/GenBank/DDBJ whole genome shotgun (WGS) entry which is preliminary data.</text>
</comment>
<evidence type="ECO:0000313" key="2">
    <source>
        <dbReference type="Proteomes" id="UP000440578"/>
    </source>
</evidence>
<dbReference type="EMBL" id="VIIS01000521">
    <property type="protein sequence ID" value="KAF0307981.1"/>
    <property type="molecule type" value="Genomic_DNA"/>
</dbReference>
<organism evidence="1 2">
    <name type="scientific">Amphibalanus amphitrite</name>
    <name type="common">Striped barnacle</name>
    <name type="synonym">Balanus amphitrite</name>
    <dbReference type="NCBI Taxonomy" id="1232801"/>
    <lineage>
        <taxon>Eukaryota</taxon>
        <taxon>Metazoa</taxon>
        <taxon>Ecdysozoa</taxon>
        <taxon>Arthropoda</taxon>
        <taxon>Crustacea</taxon>
        <taxon>Multicrustacea</taxon>
        <taxon>Cirripedia</taxon>
        <taxon>Thoracica</taxon>
        <taxon>Thoracicalcarea</taxon>
        <taxon>Balanomorpha</taxon>
        <taxon>Balanoidea</taxon>
        <taxon>Balanidae</taxon>
        <taxon>Amphibalaninae</taxon>
        <taxon>Amphibalanus</taxon>
    </lineage>
</organism>
<dbReference type="Proteomes" id="UP000440578">
    <property type="component" value="Unassembled WGS sequence"/>
</dbReference>
<sequence>MMADLKAAFDGSTDYKRRLAILTLSPYQQEKTAEYFGTTTYMVKKSRELKRKHGVLPELQGMDHRGRRINEDLRANVQSFYETDETGVQLHVRTCRVTLSDLENGQAD</sequence>
<proteinExistence type="predicted"/>
<dbReference type="AlphaFoldDB" id="A0A6A4X0V6"/>
<reference evidence="1 2" key="1">
    <citation type="submission" date="2019-07" db="EMBL/GenBank/DDBJ databases">
        <title>Draft genome assembly of a fouling barnacle, Amphibalanus amphitrite (Darwin, 1854): The first reference genome for Thecostraca.</title>
        <authorList>
            <person name="Kim W."/>
        </authorList>
    </citation>
    <scope>NUCLEOTIDE SEQUENCE [LARGE SCALE GENOMIC DNA]</scope>
    <source>
        <strain evidence="1">SNU_AA5</strain>
        <tissue evidence="1">Soma without cirri and trophi</tissue>
    </source>
</reference>